<dbReference type="RefSeq" id="WP_080049918.1">
    <property type="nucleotide sequence ID" value="NZ_CP020100.1"/>
</dbReference>
<dbReference type="STRING" id="1931241.BVH74_09920"/>
<dbReference type="EMBL" id="CP020100">
    <property type="protein sequence ID" value="AQZ95049.1"/>
    <property type="molecule type" value="Genomic_DNA"/>
</dbReference>
<accession>A0A1V0B535</accession>
<evidence type="ECO:0000313" key="2">
    <source>
        <dbReference type="EMBL" id="AQZ95049.1"/>
    </source>
</evidence>
<keyword evidence="3" id="KW-1185">Reference proteome</keyword>
<keyword evidence="1" id="KW-0812">Transmembrane</keyword>
<name>A0A1V0B535_9GAMM</name>
<feature type="transmembrane region" description="Helical" evidence="1">
    <location>
        <begin position="49"/>
        <end position="70"/>
    </location>
</feature>
<keyword evidence="1" id="KW-1133">Transmembrane helix</keyword>
<sequence length="138" mass="15486">MPRAEKPLPSLEYLRPRMRLCRFVAAVSYFGLITSLLVHTLLFDNLNGANPLVILAVLLVPLLIFLPGILSGNPRVHAWLCFAINLYFIQGVLICFQPGREFYGSLLISFSVVYFLAALGYVRWAFQARRVEAAVTSP</sequence>
<dbReference type="InterPro" id="IPR018643">
    <property type="entry name" value="DUF2069_membrane"/>
</dbReference>
<feature type="transmembrane region" description="Helical" evidence="1">
    <location>
        <begin position="77"/>
        <end position="96"/>
    </location>
</feature>
<evidence type="ECO:0000313" key="3">
    <source>
        <dbReference type="Proteomes" id="UP000243488"/>
    </source>
</evidence>
<dbReference type="KEGG" id="ppha:BVH74_09920"/>
<organism evidence="2 3">
    <name type="scientific">Halopseudomonas phragmitis</name>
    <dbReference type="NCBI Taxonomy" id="1931241"/>
    <lineage>
        <taxon>Bacteria</taxon>
        <taxon>Pseudomonadati</taxon>
        <taxon>Pseudomonadota</taxon>
        <taxon>Gammaproteobacteria</taxon>
        <taxon>Pseudomonadales</taxon>
        <taxon>Pseudomonadaceae</taxon>
        <taxon>Halopseudomonas</taxon>
    </lineage>
</organism>
<keyword evidence="1" id="KW-0472">Membrane</keyword>
<reference evidence="2 3" key="1">
    <citation type="submission" date="2017-03" db="EMBL/GenBank/DDBJ databases">
        <title>Complete genome sequence of the novel DNRA strain Pseudomonas sp. S-6-2 isolated from Chinese polluted river sediment. Journal of Biotechnology.</title>
        <authorList>
            <person name="Li J."/>
            <person name="Xiang F."/>
            <person name="Wang L."/>
            <person name="Xi L."/>
            <person name="Liu J."/>
        </authorList>
    </citation>
    <scope>NUCLEOTIDE SEQUENCE [LARGE SCALE GENOMIC DNA]</scope>
    <source>
        <strain evidence="2 3">S-6-2</strain>
    </source>
</reference>
<gene>
    <name evidence="2" type="ORF">BVH74_09920</name>
</gene>
<protein>
    <recommendedName>
        <fullName evidence="4">DUF2069 domain-containing protein</fullName>
    </recommendedName>
</protein>
<dbReference type="Proteomes" id="UP000243488">
    <property type="component" value="Chromosome"/>
</dbReference>
<evidence type="ECO:0008006" key="4">
    <source>
        <dbReference type="Google" id="ProtNLM"/>
    </source>
</evidence>
<evidence type="ECO:0000256" key="1">
    <source>
        <dbReference type="SAM" id="Phobius"/>
    </source>
</evidence>
<proteinExistence type="predicted"/>
<feature type="transmembrane region" description="Helical" evidence="1">
    <location>
        <begin position="102"/>
        <end position="122"/>
    </location>
</feature>
<feature type="transmembrane region" description="Helical" evidence="1">
    <location>
        <begin position="20"/>
        <end position="43"/>
    </location>
</feature>
<dbReference type="AlphaFoldDB" id="A0A1V0B535"/>
<dbReference type="Pfam" id="PF09842">
    <property type="entry name" value="DUF2069"/>
    <property type="match status" value="1"/>
</dbReference>